<keyword evidence="3" id="KW-1185">Reference proteome</keyword>
<evidence type="ECO:0000313" key="2">
    <source>
        <dbReference type="EMBL" id="GFR25144.1"/>
    </source>
</evidence>
<organism evidence="2 3">
    <name type="scientific">Trichonephila clavata</name>
    <name type="common">Joro spider</name>
    <name type="synonym">Nephila clavata</name>
    <dbReference type="NCBI Taxonomy" id="2740835"/>
    <lineage>
        <taxon>Eukaryota</taxon>
        <taxon>Metazoa</taxon>
        <taxon>Ecdysozoa</taxon>
        <taxon>Arthropoda</taxon>
        <taxon>Chelicerata</taxon>
        <taxon>Arachnida</taxon>
        <taxon>Araneae</taxon>
        <taxon>Araneomorphae</taxon>
        <taxon>Entelegynae</taxon>
        <taxon>Araneoidea</taxon>
        <taxon>Nephilidae</taxon>
        <taxon>Trichonephila</taxon>
    </lineage>
</organism>
<feature type="transmembrane region" description="Helical" evidence="1">
    <location>
        <begin position="13"/>
        <end position="32"/>
    </location>
</feature>
<keyword evidence="1" id="KW-0472">Membrane</keyword>
<dbReference type="Proteomes" id="UP000887116">
    <property type="component" value="Unassembled WGS sequence"/>
</dbReference>
<evidence type="ECO:0000313" key="3">
    <source>
        <dbReference type="Proteomes" id="UP000887116"/>
    </source>
</evidence>
<evidence type="ECO:0000256" key="1">
    <source>
        <dbReference type="SAM" id="Phobius"/>
    </source>
</evidence>
<dbReference type="OrthoDB" id="10429250at2759"/>
<keyword evidence="1" id="KW-0812">Transmembrane</keyword>
<dbReference type="EMBL" id="BMAO01028496">
    <property type="protein sequence ID" value="GFR25144.1"/>
    <property type="molecule type" value="Genomic_DNA"/>
</dbReference>
<sequence length="96" mass="11171">MGGHSDLFSPSTFHRWPTFCFLSAGIVLRYCFKEMRRVTFSAISSSSNLSKAKRENNGKISLRLERPYTVQQVPWSTSISRYDFLISRFIPESHFE</sequence>
<reference evidence="2" key="1">
    <citation type="submission" date="2020-07" db="EMBL/GenBank/DDBJ databases">
        <title>Multicomponent nature underlies the extraordinary mechanical properties of spider dragline silk.</title>
        <authorList>
            <person name="Kono N."/>
            <person name="Nakamura H."/>
            <person name="Mori M."/>
            <person name="Yoshida Y."/>
            <person name="Ohtoshi R."/>
            <person name="Malay A.D."/>
            <person name="Moran D.A.P."/>
            <person name="Tomita M."/>
            <person name="Numata K."/>
            <person name="Arakawa K."/>
        </authorList>
    </citation>
    <scope>NUCLEOTIDE SEQUENCE</scope>
</reference>
<comment type="caution">
    <text evidence="2">The sequence shown here is derived from an EMBL/GenBank/DDBJ whole genome shotgun (WGS) entry which is preliminary data.</text>
</comment>
<dbReference type="AlphaFoldDB" id="A0A8X6IMQ7"/>
<gene>
    <name evidence="2" type="ORF">TNCT_512961</name>
</gene>
<keyword evidence="1" id="KW-1133">Transmembrane helix</keyword>
<name>A0A8X6IMQ7_TRICU</name>
<proteinExistence type="predicted"/>
<accession>A0A8X6IMQ7</accession>
<protein>
    <submittedName>
        <fullName evidence="2">Uncharacterized protein</fullName>
    </submittedName>
</protein>